<comment type="catalytic activity">
    <reaction evidence="7">
        <text>(6S)-5,6,7,8-tetrahydrofolate + NADP(+) = 7,8-dihydrofolate + NADPH + H(+)</text>
        <dbReference type="Rhea" id="RHEA:15009"/>
        <dbReference type="ChEBI" id="CHEBI:15378"/>
        <dbReference type="ChEBI" id="CHEBI:57451"/>
        <dbReference type="ChEBI" id="CHEBI:57453"/>
        <dbReference type="ChEBI" id="CHEBI:57783"/>
        <dbReference type="ChEBI" id="CHEBI:58349"/>
        <dbReference type="EC" id="1.5.1.3"/>
    </reaction>
</comment>
<dbReference type="GO" id="GO:0046654">
    <property type="term" value="P:tetrahydrofolate biosynthetic process"/>
    <property type="evidence" value="ECO:0007669"/>
    <property type="project" value="InterPro"/>
</dbReference>
<dbReference type="OrthoDB" id="4664297at2759"/>
<comment type="similarity">
    <text evidence="2">Belongs to the dihydrofolate reductase family.</text>
</comment>
<dbReference type="PRINTS" id="PR00070">
    <property type="entry name" value="DHFR"/>
</dbReference>
<dbReference type="PANTHER" id="PTHR48069:SF5">
    <property type="entry name" value="DIHYDROFOLATE REDUCTASE"/>
    <property type="match status" value="1"/>
</dbReference>
<dbReference type="GeneTree" id="ENSGT00940000165780"/>
<dbReference type="RefSeq" id="XP_008310574.1">
    <property type="nucleotide sequence ID" value="XM_008312352.3"/>
</dbReference>
<proteinExistence type="inferred from homology"/>
<evidence type="ECO:0000256" key="6">
    <source>
        <dbReference type="ARBA" id="ARBA00023002"/>
    </source>
</evidence>
<organism evidence="9 10">
    <name type="scientific">Cynoglossus semilaevis</name>
    <name type="common">Tongue sole</name>
    <dbReference type="NCBI Taxonomy" id="244447"/>
    <lineage>
        <taxon>Eukaryota</taxon>
        <taxon>Metazoa</taxon>
        <taxon>Chordata</taxon>
        <taxon>Craniata</taxon>
        <taxon>Vertebrata</taxon>
        <taxon>Euteleostomi</taxon>
        <taxon>Actinopterygii</taxon>
        <taxon>Neopterygii</taxon>
        <taxon>Teleostei</taxon>
        <taxon>Neoteleostei</taxon>
        <taxon>Acanthomorphata</taxon>
        <taxon>Carangaria</taxon>
        <taxon>Pleuronectiformes</taxon>
        <taxon>Pleuronectoidei</taxon>
        <taxon>Cynoglossidae</taxon>
        <taxon>Cynoglossinae</taxon>
        <taxon>Cynoglossus</taxon>
    </lineage>
</organism>
<dbReference type="Pfam" id="PF00186">
    <property type="entry name" value="DHFR_1"/>
    <property type="match status" value="1"/>
</dbReference>
<reference evidence="9 10" key="1">
    <citation type="journal article" date="2014" name="Nat. Genet.">
        <title>Whole-genome sequence of a flatfish provides insights into ZW sex chromosome evolution and adaptation to a benthic lifestyle.</title>
        <authorList>
            <person name="Chen S."/>
            <person name="Zhang G."/>
            <person name="Shao C."/>
            <person name="Huang Q."/>
            <person name="Liu G."/>
            <person name="Zhang P."/>
            <person name="Song W."/>
            <person name="An N."/>
            <person name="Chalopin D."/>
            <person name="Volff J.N."/>
            <person name="Hong Y."/>
            <person name="Li Q."/>
            <person name="Sha Z."/>
            <person name="Zhou H."/>
            <person name="Xie M."/>
            <person name="Yu Q."/>
            <person name="Liu Y."/>
            <person name="Xiang H."/>
            <person name="Wang N."/>
            <person name="Wu K."/>
            <person name="Yang C."/>
            <person name="Zhou Q."/>
            <person name="Liao X."/>
            <person name="Yang L."/>
            <person name="Hu Q."/>
            <person name="Zhang J."/>
            <person name="Meng L."/>
            <person name="Jin L."/>
            <person name="Tian Y."/>
            <person name="Lian J."/>
            <person name="Yang J."/>
            <person name="Miao G."/>
            <person name="Liu S."/>
            <person name="Liang Z."/>
            <person name="Yan F."/>
            <person name="Li Y."/>
            <person name="Sun B."/>
            <person name="Zhang H."/>
            <person name="Zhang J."/>
            <person name="Zhu Y."/>
            <person name="Du M."/>
            <person name="Zhao Y."/>
            <person name="Schartl M."/>
            <person name="Tang Q."/>
            <person name="Wang J."/>
        </authorList>
    </citation>
    <scope>NUCLEOTIDE SEQUENCE</scope>
</reference>
<dbReference type="SUPFAM" id="SSF53597">
    <property type="entry name" value="Dihydrofolate reductase-like"/>
    <property type="match status" value="1"/>
</dbReference>
<evidence type="ECO:0000256" key="7">
    <source>
        <dbReference type="ARBA" id="ARBA00048873"/>
    </source>
</evidence>
<dbReference type="STRING" id="244447.ENSCSEP00000015533"/>
<dbReference type="PANTHER" id="PTHR48069">
    <property type="entry name" value="DIHYDROFOLATE REDUCTASE"/>
    <property type="match status" value="1"/>
</dbReference>
<reference evidence="9" key="3">
    <citation type="submission" date="2025-09" db="UniProtKB">
        <authorList>
            <consortium name="Ensembl"/>
        </authorList>
    </citation>
    <scope>IDENTIFICATION</scope>
</reference>
<evidence type="ECO:0000256" key="3">
    <source>
        <dbReference type="ARBA" id="ARBA00012856"/>
    </source>
</evidence>
<dbReference type="GO" id="GO:0046452">
    <property type="term" value="P:dihydrofolate metabolic process"/>
    <property type="evidence" value="ECO:0007669"/>
    <property type="project" value="TreeGrafter"/>
</dbReference>
<dbReference type="KEGG" id="csem:103380400"/>
<dbReference type="InterPro" id="IPR024072">
    <property type="entry name" value="DHFR-like_dom_sf"/>
</dbReference>
<keyword evidence="10" id="KW-1185">Reference proteome</keyword>
<sequence>MEKSRDQVQKKPLRLIAAACNGMGIGKDGKVPWCLPREFQYFLDSITRVSRPGKLNLLIWGKVCWFSNPELFPLSNVLHVVVSTKLTTTPDHAHFVTSDFESAVNLASERPLADLIETVWVIGGRQMYEEGMKHPWCDLVYLTDIMADFDCDVFFPELDRKLFVLQNRFPDVACDIQEENGIKYKFQVFKKEVDNV</sequence>
<dbReference type="Ensembl" id="ENSCSET00000015722.1">
    <property type="protein sequence ID" value="ENSCSEP00000015533.1"/>
    <property type="gene ID" value="ENSCSEG00000009990.1"/>
</dbReference>
<dbReference type="GO" id="GO:0046655">
    <property type="term" value="P:folic acid metabolic process"/>
    <property type="evidence" value="ECO:0007669"/>
    <property type="project" value="TreeGrafter"/>
</dbReference>
<dbReference type="GO" id="GO:0004146">
    <property type="term" value="F:dihydrofolate reductase activity"/>
    <property type="evidence" value="ECO:0007669"/>
    <property type="project" value="UniProtKB-EC"/>
</dbReference>
<dbReference type="EC" id="1.5.1.3" evidence="3"/>
<reference evidence="9" key="2">
    <citation type="submission" date="2025-08" db="UniProtKB">
        <authorList>
            <consortium name="Ensembl"/>
        </authorList>
    </citation>
    <scope>IDENTIFICATION</scope>
</reference>
<dbReference type="InParanoid" id="A0A3P8VJT5"/>
<keyword evidence="6" id="KW-0560">Oxidoreductase</keyword>
<dbReference type="GO" id="GO:0050661">
    <property type="term" value="F:NADP binding"/>
    <property type="evidence" value="ECO:0007669"/>
    <property type="project" value="InterPro"/>
</dbReference>
<evidence type="ECO:0000313" key="9">
    <source>
        <dbReference type="Ensembl" id="ENSCSEP00000015533.1"/>
    </source>
</evidence>
<dbReference type="GeneID" id="103380400"/>
<protein>
    <recommendedName>
        <fullName evidence="3">dihydrofolate reductase</fullName>
        <ecNumber evidence="3">1.5.1.3</ecNumber>
    </recommendedName>
</protein>
<dbReference type="FunFam" id="3.40.430.10:FF:000002">
    <property type="entry name" value="Dihydrofolate reductase"/>
    <property type="match status" value="1"/>
</dbReference>
<dbReference type="InterPro" id="IPR012259">
    <property type="entry name" value="DHFR"/>
</dbReference>
<feature type="domain" description="DHFR" evidence="8">
    <location>
        <begin position="12"/>
        <end position="191"/>
    </location>
</feature>
<dbReference type="Proteomes" id="UP000265120">
    <property type="component" value="Chromosome 6"/>
</dbReference>
<dbReference type="InterPro" id="IPR001796">
    <property type="entry name" value="DHFR_dom"/>
</dbReference>
<evidence type="ECO:0000259" key="8">
    <source>
        <dbReference type="PROSITE" id="PS51330"/>
    </source>
</evidence>
<evidence type="ECO:0000313" key="10">
    <source>
        <dbReference type="Proteomes" id="UP000265120"/>
    </source>
</evidence>
<evidence type="ECO:0000256" key="2">
    <source>
        <dbReference type="ARBA" id="ARBA00009539"/>
    </source>
</evidence>
<dbReference type="GO" id="GO:0005739">
    <property type="term" value="C:mitochondrion"/>
    <property type="evidence" value="ECO:0007669"/>
    <property type="project" value="TreeGrafter"/>
</dbReference>
<dbReference type="CDD" id="cd00209">
    <property type="entry name" value="DHFR"/>
    <property type="match status" value="1"/>
</dbReference>
<evidence type="ECO:0000256" key="1">
    <source>
        <dbReference type="ARBA" id="ARBA00004903"/>
    </source>
</evidence>
<dbReference type="PROSITE" id="PS51330">
    <property type="entry name" value="DHFR_2"/>
    <property type="match status" value="1"/>
</dbReference>
<dbReference type="OMA" id="VMADFDC"/>
<dbReference type="GO" id="GO:0006730">
    <property type="term" value="P:one-carbon metabolic process"/>
    <property type="evidence" value="ECO:0007669"/>
    <property type="project" value="UniProtKB-KW"/>
</dbReference>
<accession>A0A3P8VJT5</accession>
<keyword evidence="4" id="KW-0554">One-carbon metabolism</keyword>
<evidence type="ECO:0000256" key="4">
    <source>
        <dbReference type="ARBA" id="ARBA00022563"/>
    </source>
</evidence>
<keyword evidence="5" id="KW-0521">NADP</keyword>
<dbReference type="AlphaFoldDB" id="A0A3P8VJT5"/>
<name>A0A3P8VJT5_CYNSE</name>
<comment type="pathway">
    <text evidence="1">Cofactor biosynthesis; tetrahydrofolate biosynthesis; 5,6,7,8-tetrahydrofolate from 7,8-dihydrofolate: step 1/1.</text>
</comment>
<dbReference type="Gene3D" id="3.40.430.10">
    <property type="entry name" value="Dihydrofolate Reductase, subunit A"/>
    <property type="match status" value="1"/>
</dbReference>
<evidence type="ECO:0000256" key="5">
    <source>
        <dbReference type="ARBA" id="ARBA00022857"/>
    </source>
</evidence>